<sequence length="257" mass="29950">MDKKLIFVSYDISDAADPRIVRLSVNFIDDGKIITSLVDPQHPISIHQMSLHNITNEMVSGKPTLDSTPAYILMRMEPNAIIVGHGIDKINIIIKNSGGEPLPNQIIDTHKCLYHATPEEWRSYKLNFVRYALEFDKLNPDADKNDYGYRTILTKNLFDYLMDEDEMTIDDMLMITRNPLIYKKFTFGKYSGKYIDVIAKEDYQYLKWMLDNEMKKVKTNAGDDQTPELLKELFKRNNLIASLLYYIEKHKPEEKKD</sequence>
<feature type="domain" description="Exodeoxyribonuclease X-like C-terminal" evidence="1">
    <location>
        <begin position="185"/>
        <end position="213"/>
    </location>
</feature>
<dbReference type="GO" id="GO:0003676">
    <property type="term" value="F:nucleic acid binding"/>
    <property type="evidence" value="ECO:0007669"/>
    <property type="project" value="InterPro"/>
</dbReference>
<dbReference type="Proteomes" id="UP001304813">
    <property type="component" value="Segment"/>
</dbReference>
<reference evidence="2 3" key="1">
    <citation type="submission" date="2023-09" db="EMBL/GenBank/DDBJ databases">
        <title>Analysis of phage genome (vB_Yru_GN1) of the bacterium (Yersinia ruckeri).</title>
        <authorList>
            <person name="Ganjoor M.S."/>
            <person name="Bouzari M."/>
            <person name="Soleimani-Delfan A."/>
        </authorList>
    </citation>
    <scope>NUCLEOTIDE SEQUENCE [LARGE SCALE GENOMIC DNA]</scope>
    <source>
        <strain evidence="3">vB_Yru_GN1</strain>
    </source>
</reference>
<dbReference type="EMBL" id="LC779065">
    <property type="protein sequence ID" value="BES79864.1"/>
    <property type="molecule type" value="Genomic_DNA"/>
</dbReference>
<keyword evidence="2" id="KW-0269">Exonuclease</keyword>
<protein>
    <submittedName>
        <fullName evidence="2">3'-5' exonuclease</fullName>
    </submittedName>
</protein>
<name>A0AA86JCT2_9CAUD</name>
<dbReference type="InterPro" id="IPR012337">
    <property type="entry name" value="RNaseH-like_sf"/>
</dbReference>
<dbReference type="InterPro" id="IPR036397">
    <property type="entry name" value="RNaseH_sf"/>
</dbReference>
<dbReference type="GO" id="GO:0004527">
    <property type="term" value="F:exonuclease activity"/>
    <property type="evidence" value="ECO:0007669"/>
    <property type="project" value="UniProtKB-KW"/>
</dbReference>
<keyword evidence="2" id="KW-0378">Hydrolase</keyword>
<evidence type="ECO:0000259" key="1">
    <source>
        <dbReference type="Pfam" id="PF20600"/>
    </source>
</evidence>
<evidence type="ECO:0000313" key="2">
    <source>
        <dbReference type="EMBL" id="BES79864.1"/>
    </source>
</evidence>
<dbReference type="InterPro" id="IPR046768">
    <property type="entry name" value="ExoX-like_C"/>
</dbReference>
<dbReference type="SUPFAM" id="SSF53098">
    <property type="entry name" value="Ribonuclease H-like"/>
    <property type="match status" value="1"/>
</dbReference>
<keyword evidence="2" id="KW-0540">Nuclease</keyword>
<dbReference type="Gene3D" id="3.30.420.10">
    <property type="entry name" value="Ribonuclease H-like superfamily/Ribonuclease H"/>
    <property type="match status" value="1"/>
</dbReference>
<accession>A0AA86JCT2</accession>
<organism evidence="2 3">
    <name type="scientific">Yersinia phage vB_Yru_GN1</name>
    <dbReference type="NCBI Taxonomy" id="3074381"/>
    <lineage>
        <taxon>Viruses</taxon>
        <taxon>Duplodnaviria</taxon>
        <taxon>Heunggongvirae</taxon>
        <taxon>Uroviricota</taxon>
        <taxon>Caudoviricetes</taxon>
        <taxon>Caudoviricetes incertae sedis</taxon>
        <taxon>Sepahanvirus</taxon>
        <taxon>Sepahanvirus vB-Yru-GN1</taxon>
    </lineage>
</organism>
<dbReference type="Pfam" id="PF20600">
    <property type="entry name" value="ExoX-like_C"/>
    <property type="match status" value="1"/>
</dbReference>
<evidence type="ECO:0000313" key="3">
    <source>
        <dbReference type="Proteomes" id="UP001304813"/>
    </source>
</evidence>
<keyword evidence="3" id="KW-1185">Reference proteome</keyword>
<proteinExistence type="predicted"/>